<name>A0A5C2SQW3_9APHY</name>
<feature type="compositionally biased region" description="Polar residues" evidence="1">
    <location>
        <begin position="44"/>
        <end position="59"/>
    </location>
</feature>
<reference evidence="2" key="1">
    <citation type="journal article" date="2018" name="Genome Biol. Evol.">
        <title>Genomics and development of Lentinus tigrinus, a white-rot wood-decaying mushroom with dimorphic fruiting bodies.</title>
        <authorList>
            <person name="Wu B."/>
            <person name="Xu Z."/>
            <person name="Knudson A."/>
            <person name="Carlson A."/>
            <person name="Chen N."/>
            <person name="Kovaka S."/>
            <person name="LaButti K."/>
            <person name="Lipzen A."/>
            <person name="Pennachio C."/>
            <person name="Riley R."/>
            <person name="Schakwitz W."/>
            <person name="Umezawa K."/>
            <person name="Ohm R.A."/>
            <person name="Grigoriev I.V."/>
            <person name="Nagy L.G."/>
            <person name="Gibbons J."/>
            <person name="Hibbett D."/>
        </authorList>
    </citation>
    <scope>NUCLEOTIDE SEQUENCE [LARGE SCALE GENOMIC DNA]</scope>
    <source>
        <strain evidence="2">ALCF2SS1-6</strain>
    </source>
</reference>
<protein>
    <submittedName>
        <fullName evidence="2">Uncharacterized protein</fullName>
    </submittedName>
</protein>
<keyword evidence="3" id="KW-1185">Reference proteome</keyword>
<accession>A0A5C2SQW3</accession>
<dbReference type="Proteomes" id="UP000313359">
    <property type="component" value="Unassembled WGS sequence"/>
</dbReference>
<dbReference type="AlphaFoldDB" id="A0A5C2SQW3"/>
<evidence type="ECO:0000256" key="1">
    <source>
        <dbReference type="SAM" id="MobiDB-lite"/>
    </source>
</evidence>
<evidence type="ECO:0000313" key="2">
    <source>
        <dbReference type="EMBL" id="RPD66050.1"/>
    </source>
</evidence>
<proteinExistence type="predicted"/>
<feature type="region of interest" description="Disordered" evidence="1">
    <location>
        <begin position="31"/>
        <end position="153"/>
    </location>
</feature>
<organism evidence="2 3">
    <name type="scientific">Lentinus tigrinus ALCF2SS1-6</name>
    <dbReference type="NCBI Taxonomy" id="1328759"/>
    <lineage>
        <taxon>Eukaryota</taxon>
        <taxon>Fungi</taxon>
        <taxon>Dikarya</taxon>
        <taxon>Basidiomycota</taxon>
        <taxon>Agaricomycotina</taxon>
        <taxon>Agaricomycetes</taxon>
        <taxon>Polyporales</taxon>
        <taxon>Polyporaceae</taxon>
        <taxon>Lentinus</taxon>
    </lineage>
</organism>
<sequence>MHTSEPLTLRFSTDSCPQSALMADFCTRAATSPEWNHGPAPLSFQHSGQSPFAPQTSPEPSLYQINPFVRRRSCGHPEHNHDAGSPSHRSSFHPSRKGAAPWAPPSKSESPNGLSARPATARPLMVARARIKPAETDAGSPRASWDSREGRWR</sequence>
<dbReference type="EMBL" id="ML122251">
    <property type="protein sequence ID" value="RPD66050.1"/>
    <property type="molecule type" value="Genomic_DNA"/>
</dbReference>
<gene>
    <name evidence="2" type="ORF">L227DRAFT_130869</name>
</gene>
<evidence type="ECO:0000313" key="3">
    <source>
        <dbReference type="Proteomes" id="UP000313359"/>
    </source>
</evidence>